<dbReference type="AlphaFoldDB" id="A0A6V8LR66"/>
<keyword evidence="2" id="KW-1185">Reference proteome</keyword>
<name>A0A6V8LR66_9ACTN</name>
<dbReference type="Proteomes" id="UP000482960">
    <property type="component" value="Unassembled WGS sequence"/>
</dbReference>
<proteinExistence type="predicted"/>
<gene>
    <name evidence="1" type="ORF">Prum_088670</name>
</gene>
<sequence>MLHDKFVKSEGLVEGILPVRLIERLGDGVVLSAKLAGLPSQEDERNDASNDTDNFGKCLCRVEPTITGL</sequence>
<comment type="caution">
    <text evidence="1">The sequence shown here is derived from an EMBL/GenBank/DDBJ whole genome shotgun (WGS) entry which is preliminary data.</text>
</comment>
<dbReference type="RefSeq" id="WP_173082733.1">
    <property type="nucleotide sequence ID" value="NZ_BLPG01000001.1"/>
</dbReference>
<evidence type="ECO:0000313" key="1">
    <source>
        <dbReference type="EMBL" id="GFJ95225.1"/>
    </source>
</evidence>
<dbReference type="EMBL" id="BLPG01000001">
    <property type="protein sequence ID" value="GFJ95225.1"/>
    <property type="molecule type" value="Genomic_DNA"/>
</dbReference>
<evidence type="ECO:0000313" key="2">
    <source>
        <dbReference type="Proteomes" id="UP000482960"/>
    </source>
</evidence>
<reference evidence="1 2" key="2">
    <citation type="submission" date="2020-03" db="EMBL/GenBank/DDBJ databases">
        <authorList>
            <person name="Ichikawa N."/>
            <person name="Kimura A."/>
            <person name="Kitahashi Y."/>
            <person name="Uohara A."/>
        </authorList>
    </citation>
    <scope>NUCLEOTIDE SEQUENCE [LARGE SCALE GENOMIC DNA]</scope>
    <source>
        <strain evidence="1 2">NBRC 108638</strain>
    </source>
</reference>
<organism evidence="1 2">
    <name type="scientific">Phytohabitans rumicis</name>
    <dbReference type="NCBI Taxonomy" id="1076125"/>
    <lineage>
        <taxon>Bacteria</taxon>
        <taxon>Bacillati</taxon>
        <taxon>Actinomycetota</taxon>
        <taxon>Actinomycetes</taxon>
        <taxon>Micromonosporales</taxon>
        <taxon>Micromonosporaceae</taxon>
    </lineage>
</organism>
<accession>A0A6V8LR66</accession>
<reference evidence="1 2" key="1">
    <citation type="submission" date="2020-03" db="EMBL/GenBank/DDBJ databases">
        <title>Whole genome shotgun sequence of Phytohabitans rumicis NBRC 108638.</title>
        <authorList>
            <person name="Komaki H."/>
            <person name="Tamura T."/>
        </authorList>
    </citation>
    <scope>NUCLEOTIDE SEQUENCE [LARGE SCALE GENOMIC DNA]</scope>
    <source>
        <strain evidence="1 2">NBRC 108638</strain>
    </source>
</reference>
<protein>
    <submittedName>
        <fullName evidence="1">Uncharacterized protein</fullName>
    </submittedName>
</protein>